<evidence type="ECO:0000256" key="3">
    <source>
        <dbReference type="ARBA" id="ARBA00022448"/>
    </source>
</evidence>
<dbReference type="Proteomes" id="UP001610446">
    <property type="component" value="Unassembled WGS sequence"/>
</dbReference>
<evidence type="ECO:0000256" key="5">
    <source>
        <dbReference type="ARBA" id="ARBA00022989"/>
    </source>
</evidence>
<comment type="subcellular location">
    <subcellularLocation>
        <location evidence="1">Membrane</location>
        <topology evidence="1">Multi-pass membrane protein</topology>
    </subcellularLocation>
</comment>
<evidence type="ECO:0000256" key="8">
    <source>
        <dbReference type="SAM" id="Phobius"/>
    </source>
</evidence>
<dbReference type="Gene3D" id="1.20.1250.20">
    <property type="entry name" value="MFS general substrate transporter like domains"/>
    <property type="match status" value="1"/>
</dbReference>
<comment type="caution">
    <text evidence="9">The sequence shown here is derived from an EMBL/GenBank/DDBJ whole genome shotgun (WGS) entry which is preliminary data.</text>
</comment>
<feature type="transmembrane region" description="Helical" evidence="8">
    <location>
        <begin position="12"/>
        <end position="35"/>
    </location>
</feature>
<dbReference type="InterPro" id="IPR010573">
    <property type="entry name" value="MFS_Str1/Tri12-like"/>
</dbReference>
<feature type="transmembrane region" description="Helical" evidence="8">
    <location>
        <begin position="87"/>
        <end position="105"/>
    </location>
</feature>
<dbReference type="SUPFAM" id="SSF103473">
    <property type="entry name" value="MFS general substrate transporter"/>
    <property type="match status" value="1"/>
</dbReference>
<gene>
    <name evidence="9" type="ORF">BJY01DRAFT_202473</name>
</gene>
<dbReference type="EMBL" id="JBFXLU010000004">
    <property type="protein sequence ID" value="KAL2857242.1"/>
    <property type="molecule type" value="Genomic_DNA"/>
</dbReference>
<keyword evidence="10" id="KW-1185">Reference proteome</keyword>
<evidence type="ECO:0000256" key="1">
    <source>
        <dbReference type="ARBA" id="ARBA00004141"/>
    </source>
</evidence>
<dbReference type="PANTHER" id="PTHR23501:SF102">
    <property type="entry name" value="DRUG TRANSPORTER, PUTATIVE (AFU_ORTHOLOGUE AFUA_3G08530)-RELATED"/>
    <property type="match status" value="1"/>
</dbReference>
<name>A0ABR4KYA0_9EURO</name>
<feature type="transmembrane region" description="Helical" evidence="8">
    <location>
        <begin position="278"/>
        <end position="295"/>
    </location>
</feature>
<keyword evidence="5 8" id="KW-1133">Transmembrane helix</keyword>
<reference evidence="9 10" key="1">
    <citation type="submission" date="2024-07" db="EMBL/GenBank/DDBJ databases">
        <title>Section-level genome sequencing and comparative genomics of Aspergillus sections Usti and Cavernicolus.</title>
        <authorList>
            <consortium name="Lawrence Berkeley National Laboratory"/>
            <person name="Nybo J.L."/>
            <person name="Vesth T.C."/>
            <person name="Theobald S."/>
            <person name="Frisvad J.C."/>
            <person name="Larsen T.O."/>
            <person name="Kjaerboelling I."/>
            <person name="Rothschild-Mancinelli K."/>
            <person name="Lyhne E.K."/>
            <person name="Kogle M.E."/>
            <person name="Barry K."/>
            <person name="Clum A."/>
            <person name="Na H."/>
            <person name="Ledsgaard L."/>
            <person name="Lin J."/>
            <person name="Lipzen A."/>
            <person name="Kuo A."/>
            <person name="Riley R."/>
            <person name="Mondo S."/>
            <person name="Labutti K."/>
            <person name="Haridas S."/>
            <person name="Pangalinan J."/>
            <person name="Salamov A.A."/>
            <person name="Simmons B.A."/>
            <person name="Magnuson J.K."/>
            <person name="Chen J."/>
            <person name="Drula E."/>
            <person name="Henrissat B."/>
            <person name="Wiebenga A."/>
            <person name="Lubbers R.J."/>
            <person name="Gomes A.C."/>
            <person name="Makela M.R."/>
            <person name="Stajich J."/>
            <person name="Grigoriev I.V."/>
            <person name="Mortensen U.H."/>
            <person name="De Vries R.P."/>
            <person name="Baker S.E."/>
            <person name="Andersen M.R."/>
        </authorList>
    </citation>
    <scope>NUCLEOTIDE SEQUENCE [LARGE SCALE GENOMIC DNA]</scope>
    <source>
        <strain evidence="9 10">CBS 123904</strain>
    </source>
</reference>
<accession>A0ABR4KYA0</accession>
<protein>
    <submittedName>
        <fullName evidence="9">Major facilitator superfamily domain-containing protein</fullName>
    </submittedName>
</protein>
<feature type="transmembrane region" description="Helical" evidence="8">
    <location>
        <begin position="181"/>
        <end position="202"/>
    </location>
</feature>
<feature type="transmembrane region" description="Helical" evidence="8">
    <location>
        <begin position="223"/>
        <end position="245"/>
    </location>
</feature>
<evidence type="ECO:0000256" key="4">
    <source>
        <dbReference type="ARBA" id="ARBA00022692"/>
    </source>
</evidence>
<feature type="transmembrane region" description="Helical" evidence="8">
    <location>
        <begin position="125"/>
        <end position="145"/>
    </location>
</feature>
<keyword evidence="3" id="KW-0813">Transport</keyword>
<dbReference type="InterPro" id="IPR036259">
    <property type="entry name" value="MFS_trans_sf"/>
</dbReference>
<evidence type="ECO:0000256" key="7">
    <source>
        <dbReference type="SAM" id="MobiDB-lite"/>
    </source>
</evidence>
<dbReference type="PANTHER" id="PTHR23501">
    <property type="entry name" value="MAJOR FACILITATOR SUPERFAMILY"/>
    <property type="match status" value="1"/>
</dbReference>
<evidence type="ECO:0000313" key="10">
    <source>
        <dbReference type="Proteomes" id="UP001610446"/>
    </source>
</evidence>
<dbReference type="Pfam" id="PF06609">
    <property type="entry name" value="TRI12"/>
    <property type="match status" value="1"/>
</dbReference>
<evidence type="ECO:0000313" key="9">
    <source>
        <dbReference type="EMBL" id="KAL2857242.1"/>
    </source>
</evidence>
<proteinExistence type="inferred from homology"/>
<keyword evidence="4 8" id="KW-0812">Transmembrane</keyword>
<comment type="similarity">
    <text evidence="2">Belongs to the major facilitator superfamily. TCR/Tet family.</text>
</comment>
<feature type="transmembrane region" description="Helical" evidence="8">
    <location>
        <begin position="47"/>
        <end position="66"/>
    </location>
</feature>
<sequence>MRLKPTSAPVTTLRTFDFTGSILVIAGTVCSLYGLESGSGSHGWSSAQTLGLLLGGLALLTIFTFYEWRIARQPILPLRHLLTRATIPCLLTATFHSFTFIPYTYFNPLYFQSVLHISPIKSGVYLFALVLPLSAMTLASGLYVKRTGSYRLVIWIAGAVMVTGTGLFIDFDTNLRLEKIVLYQLVAGLGAGPLFQAPMIAYQSCLEPNMVAPGNAALAFLKNLGTSLSLVLGGVVVQGVGGGLLTEGYGETEDGSTRNAGDQQGEESSFMKGLKTMWVFYTVTCAVMWLASFGIQRRDLDGKEEQVGDLGESTTTEKRTDTEGK</sequence>
<feature type="transmembrane region" description="Helical" evidence="8">
    <location>
        <begin position="152"/>
        <end position="169"/>
    </location>
</feature>
<organism evidence="9 10">
    <name type="scientific">Aspergillus pseudoustus</name>
    <dbReference type="NCBI Taxonomy" id="1810923"/>
    <lineage>
        <taxon>Eukaryota</taxon>
        <taxon>Fungi</taxon>
        <taxon>Dikarya</taxon>
        <taxon>Ascomycota</taxon>
        <taxon>Pezizomycotina</taxon>
        <taxon>Eurotiomycetes</taxon>
        <taxon>Eurotiomycetidae</taxon>
        <taxon>Eurotiales</taxon>
        <taxon>Aspergillaceae</taxon>
        <taxon>Aspergillus</taxon>
        <taxon>Aspergillus subgen. Nidulantes</taxon>
    </lineage>
</organism>
<evidence type="ECO:0000256" key="6">
    <source>
        <dbReference type="ARBA" id="ARBA00023136"/>
    </source>
</evidence>
<evidence type="ECO:0000256" key="2">
    <source>
        <dbReference type="ARBA" id="ARBA00007520"/>
    </source>
</evidence>
<keyword evidence="6 8" id="KW-0472">Membrane</keyword>
<feature type="region of interest" description="Disordered" evidence="7">
    <location>
        <begin position="303"/>
        <end position="325"/>
    </location>
</feature>
<feature type="compositionally biased region" description="Basic and acidic residues" evidence="7">
    <location>
        <begin position="315"/>
        <end position="325"/>
    </location>
</feature>